<dbReference type="Proteomes" id="UP000599688">
    <property type="component" value="Unassembled WGS sequence"/>
</dbReference>
<dbReference type="AlphaFoldDB" id="A0A916ZPV3"/>
<organism evidence="2 3">
    <name type="scientific">Psychroflexus salis</name>
    <dbReference type="NCBI Taxonomy" id="1526574"/>
    <lineage>
        <taxon>Bacteria</taxon>
        <taxon>Pseudomonadati</taxon>
        <taxon>Bacteroidota</taxon>
        <taxon>Flavobacteriia</taxon>
        <taxon>Flavobacteriales</taxon>
        <taxon>Flavobacteriaceae</taxon>
        <taxon>Psychroflexus</taxon>
    </lineage>
</organism>
<gene>
    <name evidence="2" type="ORF">GCM10010831_07450</name>
</gene>
<accession>A0A916ZPV3</accession>
<dbReference type="EMBL" id="BMGL01000004">
    <property type="protein sequence ID" value="GGE08409.1"/>
    <property type="molecule type" value="Genomic_DNA"/>
</dbReference>
<keyword evidence="1" id="KW-0812">Transmembrane</keyword>
<protein>
    <submittedName>
        <fullName evidence="2">Uncharacterized protein</fullName>
    </submittedName>
</protein>
<comment type="caution">
    <text evidence="2">The sequence shown here is derived from an EMBL/GenBank/DDBJ whole genome shotgun (WGS) entry which is preliminary data.</text>
</comment>
<proteinExistence type="predicted"/>
<evidence type="ECO:0000256" key="1">
    <source>
        <dbReference type="SAM" id="Phobius"/>
    </source>
</evidence>
<evidence type="ECO:0000313" key="2">
    <source>
        <dbReference type="EMBL" id="GGE08409.1"/>
    </source>
</evidence>
<sequence length="60" mass="7063">MIFVVFAKVLSVFTKQNRIIFLALLVFIEFGYLEDLVIVRIPKNTFLSDSFFIKQNPYSK</sequence>
<evidence type="ECO:0000313" key="3">
    <source>
        <dbReference type="Proteomes" id="UP000599688"/>
    </source>
</evidence>
<keyword evidence="3" id="KW-1185">Reference proteome</keyword>
<reference evidence="2 3" key="1">
    <citation type="journal article" date="2014" name="Int. J. Syst. Evol. Microbiol.">
        <title>Complete genome sequence of Corynebacterium casei LMG S-19264T (=DSM 44701T), isolated from a smear-ripened cheese.</title>
        <authorList>
            <consortium name="US DOE Joint Genome Institute (JGI-PGF)"/>
            <person name="Walter F."/>
            <person name="Albersmeier A."/>
            <person name="Kalinowski J."/>
            <person name="Ruckert C."/>
        </authorList>
    </citation>
    <scope>NUCLEOTIDE SEQUENCE [LARGE SCALE GENOMIC DNA]</scope>
    <source>
        <strain evidence="2 3">CGMCC 1.12925</strain>
    </source>
</reference>
<keyword evidence="1" id="KW-1133">Transmembrane helix</keyword>
<name>A0A916ZPV3_9FLAO</name>
<feature type="transmembrane region" description="Helical" evidence="1">
    <location>
        <begin position="19"/>
        <end position="39"/>
    </location>
</feature>
<keyword evidence="1" id="KW-0472">Membrane</keyword>